<proteinExistence type="predicted"/>
<gene>
    <name evidence="1" type="ORF">BDY19DRAFT_992742</name>
</gene>
<evidence type="ECO:0000313" key="1">
    <source>
        <dbReference type="EMBL" id="KAI0089777.1"/>
    </source>
</evidence>
<dbReference type="EMBL" id="MU274909">
    <property type="protein sequence ID" value="KAI0089777.1"/>
    <property type="molecule type" value="Genomic_DNA"/>
</dbReference>
<organism evidence="1 2">
    <name type="scientific">Irpex rosettiformis</name>
    <dbReference type="NCBI Taxonomy" id="378272"/>
    <lineage>
        <taxon>Eukaryota</taxon>
        <taxon>Fungi</taxon>
        <taxon>Dikarya</taxon>
        <taxon>Basidiomycota</taxon>
        <taxon>Agaricomycotina</taxon>
        <taxon>Agaricomycetes</taxon>
        <taxon>Polyporales</taxon>
        <taxon>Irpicaceae</taxon>
        <taxon>Irpex</taxon>
    </lineage>
</organism>
<keyword evidence="2" id="KW-1185">Reference proteome</keyword>
<accession>A0ACB8U5X5</accession>
<sequence length="166" mass="17899">MPLPEGLLRNHETTFPHSQAHESPSLQPPYTPTDTHINPDETSKRPAQPFASVPSNAEGSQSQRHQTNDRREDKPPPYSEASNTGDKLRIINEQPTPMPGMNTSGGPMNPEAFSPHSQFGGGTTTTTTVTTQSYNCCHVDDSCPSFVSAPCALANQAINTVVSVAW</sequence>
<dbReference type="Proteomes" id="UP001055072">
    <property type="component" value="Unassembled WGS sequence"/>
</dbReference>
<name>A0ACB8U5X5_9APHY</name>
<comment type="caution">
    <text evidence="1">The sequence shown here is derived from an EMBL/GenBank/DDBJ whole genome shotgun (WGS) entry which is preliminary data.</text>
</comment>
<evidence type="ECO:0000313" key="2">
    <source>
        <dbReference type="Proteomes" id="UP001055072"/>
    </source>
</evidence>
<protein>
    <submittedName>
        <fullName evidence="1">Uncharacterized protein</fullName>
    </submittedName>
</protein>
<reference evidence="1" key="1">
    <citation type="journal article" date="2021" name="Environ. Microbiol.">
        <title>Gene family expansions and transcriptome signatures uncover fungal adaptations to wood decay.</title>
        <authorList>
            <person name="Hage H."/>
            <person name="Miyauchi S."/>
            <person name="Viragh M."/>
            <person name="Drula E."/>
            <person name="Min B."/>
            <person name="Chaduli D."/>
            <person name="Navarro D."/>
            <person name="Favel A."/>
            <person name="Norest M."/>
            <person name="Lesage-Meessen L."/>
            <person name="Balint B."/>
            <person name="Merenyi Z."/>
            <person name="de Eugenio L."/>
            <person name="Morin E."/>
            <person name="Martinez A.T."/>
            <person name="Baldrian P."/>
            <person name="Stursova M."/>
            <person name="Martinez M.J."/>
            <person name="Novotny C."/>
            <person name="Magnuson J.K."/>
            <person name="Spatafora J.W."/>
            <person name="Maurice S."/>
            <person name="Pangilinan J."/>
            <person name="Andreopoulos W."/>
            <person name="LaButti K."/>
            <person name="Hundley H."/>
            <person name="Na H."/>
            <person name="Kuo A."/>
            <person name="Barry K."/>
            <person name="Lipzen A."/>
            <person name="Henrissat B."/>
            <person name="Riley R."/>
            <person name="Ahrendt S."/>
            <person name="Nagy L.G."/>
            <person name="Grigoriev I.V."/>
            <person name="Martin F."/>
            <person name="Rosso M.N."/>
        </authorList>
    </citation>
    <scope>NUCLEOTIDE SEQUENCE</scope>
    <source>
        <strain evidence="1">CBS 384.51</strain>
    </source>
</reference>